<organism evidence="3 4">
    <name type="scientific">Fundidesulfovibrio magnetotacticus</name>
    <dbReference type="NCBI Taxonomy" id="2730080"/>
    <lineage>
        <taxon>Bacteria</taxon>
        <taxon>Pseudomonadati</taxon>
        <taxon>Thermodesulfobacteriota</taxon>
        <taxon>Desulfovibrionia</taxon>
        <taxon>Desulfovibrionales</taxon>
        <taxon>Desulfovibrionaceae</taxon>
        <taxon>Fundidesulfovibrio</taxon>
    </lineage>
</organism>
<sequence length="520" mass="54282">MSPGKARLLTLAALVLVVSAGVLAALEYDKLRREFSEQVTLSESRAVRDALGMFLAPPLAALQATGKLLAQSGGGRTPAEALLVTRTALADEPGLACAVLTDASGVLAMACRDGQDALTFLRPATGLAGGVWERTRPGGAAIPAASAADMKALGDLLAEAASTQAPGHPAWPAWTWAHRLPGLPGHALSALVPAGAGGDASLLAFSFSLDSLRAALDQALPEGARALLFTSGGQALRASLGTGATGPDGEALFAGPEALDDPLLQSALTAWIAAGKPSGEAFAFTRDGEEWWAAVNALRDDDVRTLAGMALPRRALFELLFRGNRAPLYAGAGLAMAVLLLASLAVAARGRKRRAQAFFEAEAEVEALLAAGESETLEFKSTLRFNLAAGRPGKEIEMASMKAITAFMNSSGGVLAVGVDDQGEPLGLEPDGFENEDHLLRHFTSLFAQHVGIEFLGLAAFGMRSCRGRRILLVRCAPSREPVILKGGKEEEFYLRAGPSSRKLSLSDVLRHVAKGRREL</sequence>
<protein>
    <recommendedName>
        <fullName evidence="2">Schlafen AlbA-2 domain-containing protein</fullName>
    </recommendedName>
</protein>
<evidence type="ECO:0000313" key="4">
    <source>
        <dbReference type="Proteomes" id="UP000494245"/>
    </source>
</evidence>
<evidence type="ECO:0000259" key="2">
    <source>
        <dbReference type="Pfam" id="PF04326"/>
    </source>
</evidence>
<dbReference type="EMBL" id="BLTE01000005">
    <property type="protein sequence ID" value="GFK93652.1"/>
    <property type="molecule type" value="Genomic_DNA"/>
</dbReference>
<accession>A0A6V8LLV6</accession>
<reference evidence="3 4" key="1">
    <citation type="submission" date="2020-04" db="EMBL/GenBank/DDBJ databases">
        <authorList>
            <consortium name="Desulfovibrio sp. FSS-1 genome sequencing consortium"/>
            <person name="Shimoshige H."/>
            <person name="Kobayashi H."/>
            <person name="Maekawa T."/>
        </authorList>
    </citation>
    <scope>NUCLEOTIDE SEQUENCE [LARGE SCALE GENOMIC DNA]</scope>
    <source>
        <strain evidence="3 4">SIID29052-01</strain>
    </source>
</reference>
<dbReference type="RefSeq" id="WP_173082895.1">
    <property type="nucleotide sequence ID" value="NZ_BLTE01000005.1"/>
</dbReference>
<dbReference type="Pfam" id="PF04326">
    <property type="entry name" value="SLFN_AlbA_2"/>
    <property type="match status" value="1"/>
</dbReference>
<dbReference type="InterPro" id="IPR007421">
    <property type="entry name" value="Schlafen_AlbA_2_dom"/>
</dbReference>
<evidence type="ECO:0000313" key="3">
    <source>
        <dbReference type="EMBL" id="GFK93652.1"/>
    </source>
</evidence>
<name>A0A6V8LLV6_9BACT</name>
<keyword evidence="1" id="KW-0472">Membrane</keyword>
<dbReference type="AlphaFoldDB" id="A0A6V8LLV6"/>
<keyword evidence="1" id="KW-0812">Transmembrane</keyword>
<evidence type="ECO:0000256" key="1">
    <source>
        <dbReference type="SAM" id="Phobius"/>
    </source>
</evidence>
<keyword evidence="4" id="KW-1185">Reference proteome</keyword>
<comment type="caution">
    <text evidence="3">The sequence shown here is derived from an EMBL/GenBank/DDBJ whole genome shotgun (WGS) entry which is preliminary data.</text>
</comment>
<feature type="domain" description="Schlafen AlbA-2" evidence="2">
    <location>
        <begin position="373"/>
        <end position="504"/>
    </location>
</feature>
<reference evidence="3 4" key="2">
    <citation type="submission" date="2020-05" db="EMBL/GenBank/DDBJ databases">
        <title>Draft genome sequence of Desulfovibrio sp. strainFSS-1.</title>
        <authorList>
            <person name="Shimoshige H."/>
            <person name="Kobayashi H."/>
            <person name="Maekawa T."/>
        </authorList>
    </citation>
    <scope>NUCLEOTIDE SEQUENCE [LARGE SCALE GENOMIC DNA]</scope>
    <source>
        <strain evidence="3 4">SIID29052-01</strain>
    </source>
</reference>
<proteinExistence type="predicted"/>
<dbReference type="Gene3D" id="3.30.950.30">
    <property type="entry name" value="Schlafen, AAA domain"/>
    <property type="match status" value="1"/>
</dbReference>
<dbReference type="Proteomes" id="UP000494245">
    <property type="component" value="Unassembled WGS sequence"/>
</dbReference>
<gene>
    <name evidence="3" type="ORF">NNJEOMEG_01486</name>
</gene>
<feature type="transmembrane region" description="Helical" evidence="1">
    <location>
        <begin position="328"/>
        <end position="348"/>
    </location>
</feature>
<dbReference type="InterPro" id="IPR038461">
    <property type="entry name" value="Schlafen_AlbA_2_dom_sf"/>
</dbReference>
<keyword evidence="1" id="KW-1133">Transmembrane helix</keyword>